<dbReference type="Gene3D" id="3.40.50.300">
    <property type="entry name" value="P-loop containing nucleotide triphosphate hydrolases"/>
    <property type="match status" value="1"/>
</dbReference>
<accession>A0A1T5G789</accession>
<keyword evidence="1" id="KW-0808">Transferase</keyword>
<dbReference type="RefSeq" id="WP_176141712.1">
    <property type="nucleotide sequence ID" value="NZ_FUYP01000061.1"/>
</dbReference>
<reference evidence="2" key="1">
    <citation type="submission" date="2017-02" db="EMBL/GenBank/DDBJ databases">
        <authorList>
            <person name="Varghese N."/>
            <person name="Submissions S."/>
        </authorList>
    </citation>
    <scope>NUCLEOTIDE SEQUENCE [LARGE SCALE GENOMIC DNA]</scope>
    <source>
        <strain evidence="2">R11H</strain>
    </source>
</reference>
<organism evidence="1 2">
    <name type="scientific">Sphingopyxis flava</name>
    <dbReference type="NCBI Taxonomy" id="1507287"/>
    <lineage>
        <taxon>Bacteria</taxon>
        <taxon>Pseudomonadati</taxon>
        <taxon>Pseudomonadota</taxon>
        <taxon>Alphaproteobacteria</taxon>
        <taxon>Sphingomonadales</taxon>
        <taxon>Sphingomonadaceae</taxon>
        <taxon>Sphingopyxis</taxon>
    </lineage>
</organism>
<name>A0A1T5G789_9SPHN</name>
<dbReference type="SUPFAM" id="SSF52540">
    <property type="entry name" value="P-loop containing nucleoside triphosphate hydrolases"/>
    <property type="match status" value="1"/>
</dbReference>
<evidence type="ECO:0000313" key="2">
    <source>
        <dbReference type="Proteomes" id="UP000190044"/>
    </source>
</evidence>
<dbReference type="Pfam" id="PF13469">
    <property type="entry name" value="Sulfotransfer_3"/>
    <property type="match status" value="1"/>
</dbReference>
<evidence type="ECO:0000313" key="1">
    <source>
        <dbReference type="EMBL" id="SKC04249.1"/>
    </source>
</evidence>
<gene>
    <name evidence="1" type="ORF">SAMN06295937_10611</name>
</gene>
<dbReference type="AlphaFoldDB" id="A0A1T5G789"/>
<proteinExistence type="predicted"/>
<dbReference type="GO" id="GO:0016740">
    <property type="term" value="F:transferase activity"/>
    <property type="evidence" value="ECO:0007669"/>
    <property type="project" value="UniProtKB-KW"/>
</dbReference>
<dbReference type="InterPro" id="IPR027417">
    <property type="entry name" value="P-loop_NTPase"/>
</dbReference>
<protein>
    <submittedName>
        <fullName evidence="1">Sulfotransferase family protein</fullName>
    </submittedName>
</protein>
<dbReference type="EMBL" id="FUYP01000061">
    <property type="protein sequence ID" value="SKC04249.1"/>
    <property type="molecule type" value="Genomic_DNA"/>
</dbReference>
<keyword evidence="2" id="KW-1185">Reference proteome</keyword>
<dbReference type="Proteomes" id="UP000190044">
    <property type="component" value="Unassembled WGS sequence"/>
</dbReference>
<sequence length="346" mass="38270">MDAASAVALYLAGLSQKGETQARLGLGRGEFRALLEELSLADCELTPVDVDPSLRVTFLDTRTCKYEDPTFDGAIEAMAAARYAPPAWRIPARVILEGSTEPDMQAPASIILHVGRCGSTLLCNLLAKSGGWTALREPEFLNKLILARTAAMREDEKVRIDALTERLFACLARGDRRRRRAVKLSSWTAAPAADRLARSGVNRFVGLLRDPSAAVASFLEQPPYWAGDSGSAGKENNVRLFARAWVSAAETMLRLPPAQCLLLRYEEMVDNPFGVIRRVRLHFGDTRPLGSEAKIMDALASYSKGRSGERFEPSGQHRRMVLEPRLQRIVAEITAPVWRAVRRRLD</sequence>